<evidence type="ECO:0000256" key="8">
    <source>
        <dbReference type="RuleBase" id="RU004466"/>
    </source>
</evidence>
<dbReference type="InParanoid" id="A0A6I9UEC3"/>
<feature type="coiled-coil region" evidence="9">
    <location>
        <begin position="326"/>
        <end position="353"/>
    </location>
</feature>
<dbReference type="GO" id="GO:0004311">
    <property type="term" value="F:geranylgeranyl diphosphate synthase activity"/>
    <property type="evidence" value="ECO:0007669"/>
    <property type="project" value="TreeGrafter"/>
</dbReference>
<keyword evidence="10" id="KW-1185">Reference proteome</keyword>
<gene>
    <name evidence="11" type="primary">LOC105177958</name>
</gene>
<dbReference type="FunFam" id="1.10.600.10:FF:000001">
    <property type="entry name" value="Geranylgeranyl diphosphate synthase"/>
    <property type="match status" value="1"/>
</dbReference>
<organism evidence="10 11">
    <name type="scientific">Sesamum indicum</name>
    <name type="common">Oriental sesame</name>
    <name type="synonym">Sesamum orientale</name>
    <dbReference type="NCBI Taxonomy" id="4182"/>
    <lineage>
        <taxon>Eukaryota</taxon>
        <taxon>Viridiplantae</taxon>
        <taxon>Streptophyta</taxon>
        <taxon>Embryophyta</taxon>
        <taxon>Tracheophyta</taxon>
        <taxon>Spermatophyta</taxon>
        <taxon>Magnoliopsida</taxon>
        <taxon>eudicotyledons</taxon>
        <taxon>Gunneridae</taxon>
        <taxon>Pentapetalae</taxon>
        <taxon>asterids</taxon>
        <taxon>lamiids</taxon>
        <taxon>Lamiales</taxon>
        <taxon>Pedaliaceae</taxon>
        <taxon>Sesamum</taxon>
    </lineage>
</organism>
<dbReference type="GeneID" id="105177958"/>
<proteinExistence type="inferred from homology"/>
<evidence type="ECO:0000313" key="11">
    <source>
        <dbReference type="RefSeq" id="XP_011099574.1"/>
    </source>
</evidence>
<dbReference type="RefSeq" id="XP_011099574.1">
    <property type="nucleotide sequence ID" value="XM_011101272.2"/>
</dbReference>
<dbReference type="AlphaFoldDB" id="A0A6I9UEC3"/>
<dbReference type="SFLD" id="SFLDG01017">
    <property type="entry name" value="Polyprenyl_Transferase_Like"/>
    <property type="match status" value="1"/>
</dbReference>
<comment type="cofactor">
    <cofactor evidence="1">
        <name>Mg(2+)</name>
        <dbReference type="ChEBI" id="CHEBI:18420"/>
    </cofactor>
</comment>
<keyword evidence="5" id="KW-0479">Metal-binding</keyword>
<evidence type="ECO:0000256" key="2">
    <source>
        <dbReference type="ARBA" id="ARBA00005128"/>
    </source>
</evidence>
<evidence type="ECO:0000256" key="9">
    <source>
        <dbReference type="SAM" id="Coils"/>
    </source>
</evidence>
<dbReference type="InterPro" id="IPR008949">
    <property type="entry name" value="Isoprenoid_synthase_dom_sf"/>
</dbReference>
<evidence type="ECO:0000256" key="7">
    <source>
        <dbReference type="ARBA" id="ARBA00023229"/>
    </source>
</evidence>
<dbReference type="GO" id="GO:0005737">
    <property type="term" value="C:cytoplasm"/>
    <property type="evidence" value="ECO:0007669"/>
    <property type="project" value="UniProtKB-ARBA"/>
</dbReference>
<dbReference type="PROSITE" id="PS00723">
    <property type="entry name" value="POLYPRENYL_SYNTHASE_1"/>
    <property type="match status" value="1"/>
</dbReference>
<dbReference type="InterPro" id="IPR033749">
    <property type="entry name" value="Polyprenyl_synt_CS"/>
</dbReference>
<keyword evidence="9" id="KW-0175">Coiled coil</keyword>
<dbReference type="InterPro" id="IPR000092">
    <property type="entry name" value="Polyprenyl_synt"/>
</dbReference>
<dbReference type="Gene3D" id="1.10.600.10">
    <property type="entry name" value="Farnesyl Diphosphate Synthase"/>
    <property type="match status" value="1"/>
</dbReference>
<dbReference type="SUPFAM" id="SSF48576">
    <property type="entry name" value="Terpenoid synthases"/>
    <property type="match status" value="1"/>
</dbReference>
<dbReference type="GO" id="GO:0046872">
    <property type="term" value="F:metal ion binding"/>
    <property type="evidence" value="ECO:0007669"/>
    <property type="project" value="UniProtKB-KW"/>
</dbReference>
<dbReference type="PANTHER" id="PTHR43281:SF24">
    <property type="entry name" value="OS07G0580900 PROTEIN"/>
    <property type="match status" value="1"/>
</dbReference>
<evidence type="ECO:0000256" key="3">
    <source>
        <dbReference type="ARBA" id="ARBA00006706"/>
    </source>
</evidence>
<dbReference type="InterPro" id="IPR053378">
    <property type="entry name" value="Prenyl_diphosphate_synthase"/>
</dbReference>
<dbReference type="KEGG" id="sind:105177958"/>
<evidence type="ECO:0000256" key="4">
    <source>
        <dbReference type="ARBA" id="ARBA00022679"/>
    </source>
</evidence>
<dbReference type="OrthoDB" id="6921389at2759"/>
<dbReference type="CDD" id="cd00685">
    <property type="entry name" value="Trans_IPPS_HT"/>
    <property type="match status" value="1"/>
</dbReference>
<comment type="pathway">
    <text evidence="2">Isoprenoid biosynthesis.</text>
</comment>
<dbReference type="PANTHER" id="PTHR43281">
    <property type="entry name" value="FARNESYL DIPHOSPHATE SYNTHASE"/>
    <property type="match status" value="1"/>
</dbReference>
<keyword evidence="6" id="KW-0460">Magnesium</keyword>
<sequence>MIPNTNFLYKIKPRSNPSTFLHHLNPTLISFFLPSSGSRFLSNSPFSDFASDDPTVDECRRQEIRVEEESPGSKFDFKGYMLEKIGVVNRALDAAVPLRDPVRLHEAMRYSLLSQGKRICPIVCLAACQLVGGDESTALPSACALEMIHAMSLMHDDLPCMDNDDLRRGRPSNHVVFGEHVSVIAGYALLARAFEHIAMDTKGLAPGKIVRVVSELARLIGPEGVVAGQVADLKCGGNGQLDIGVEQLEYIHLHKTAASVEASAVAGAVLGGACEEEIDRLRRYSRCAGLMFQVVDDVLDVTKSSAELGKSCGKDLVAGKATYPKLIGVEKSMEYAEKLNEEAQEQLVGFDQEKAAPLIALANYIVHRQK</sequence>
<comment type="similarity">
    <text evidence="3 8">Belongs to the FPP/GGPP synthase family.</text>
</comment>
<evidence type="ECO:0000313" key="10">
    <source>
        <dbReference type="Proteomes" id="UP000504604"/>
    </source>
</evidence>
<reference evidence="11" key="1">
    <citation type="submission" date="2025-08" db="UniProtKB">
        <authorList>
            <consortium name="RefSeq"/>
        </authorList>
    </citation>
    <scope>IDENTIFICATION</scope>
</reference>
<evidence type="ECO:0000256" key="1">
    <source>
        <dbReference type="ARBA" id="ARBA00001946"/>
    </source>
</evidence>
<dbReference type="Proteomes" id="UP000504604">
    <property type="component" value="Linkage group LG15"/>
</dbReference>
<accession>A0A6I9UEC3</accession>
<keyword evidence="4 8" id="KW-0808">Transferase</keyword>
<name>A0A6I9UEC3_SESIN</name>
<dbReference type="SFLD" id="SFLDS00005">
    <property type="entry name" value="Isoprenoid_Synthase_Type_I"/>
    <property type="match status" value="1"/>
</dbReference>
<dbReference type="NCBIfam" id="NF045485">
    <property type="entry name" value="FPPsyn"/>
    <property type="match status" value="1"/>
</dbReference>
<dbReference type="GO" id="GO:0008299">
    <property type="term" value="P:isoprenoid biosynthetic process"/>
    <property type="evidence" value="ECO:0007669"/>
    <property type="project" value="UniProtKB-KW"/>
</dbReference>
<dbReference type="Pfam" id="PF00348">
    <property type="entry name" value="polyprenyl_synt"/>
    <property type="match status" value="1"/>
</dbReference>
<keyword evidence="7" id="KW-0414">Isoprene biosynthesis</keyword>
<dbReference type="Gramene" id="SIN_1025539.t">
    <property type="protein sequence ID" value="SIN_1025539.t.cds1"/>
    <property type="gene ID" value="SIN_1025539"/>
</dbReference>
<evidence type="ECO:0000256" key="6">
    <source>
        <dbReference type="ARBA" id="ARBA00022842"/>
    </source>
</evidence>
<protein>
    <submittedName>
        <fullName evidence="11">Geranylgeranyl pyrophosphate synthase, chloroplastic</fullName>
    </submittedName>
</protein>
<evidence type="ECO:0000256" key="5">
    <source>
        <dbReference type="ARBA" id="ARBA00022723"/>
    </source>
</evidence>